<evidence type="ECO:0000313" key="2">
    <source>
        <dbReference type="EMBL" id="MEQ2215930.1"/>
    </source>
</evidence>
<organism evidence="2 3">
    <name type="scientific">Xenoophorus captivus</name>
    <dbReference type="NCBI Taxonomy" id="1517983"/>
    <lineage>
        <taxon>Eukaryota</taxon>
        <taxon>Metazoa</taxon>
        <taxon>Chordata</taxon>
        <taxon>Craniata</taxon>
        <taxon>Vertebrata</taxon>
        <taxon>Euteleostomi</taxon>
        <taxon>Actinopterygii</taxon>
        <taxon>Neopterygii</taxon>
        <taxon>Teleostei</taxon>
        <taxon>Neoteleostei</taxon>
        <taxon>Acanthomorphata</taxon>
        <taxon>Ovalentaria</taxon>
        <taxon>Atherinomorphae</taxon>
        <taxon>Cyprinodontiformes</taxon>
        <taxon>Goodeidae</taxon>
        <taxon>Xenoophorus</taxon>
    </lineage>
</organism>
<gene>
    <name evidence="2" type="ORF">XENOCAPTIV_008126</name>
</gene>
<dbReference type="Proteomes" id="UP001434883">
    <property type="component" value="Unassembled WGS sequence"/>
</dbReference>
<name>A0ABV0S6V0_9TELE</name>
<feature type="compositionally biased region" description="Basic and acidic residues" evidence="1">
    <location>
        <begin position="11"/>
        <end position="20"/>
    </location>
</feature>
<evidence type="ECO:0000256" key="1">
    <source>
        <dbReference type="SAM" id="MobiDB-lite"/>
    </source>
</evidence>
<keyword evidence="3" id="KW-1185">Reference proteome</keyword>
<proteinExistence type="predicted"/>
<feature type="non-terminal residue" evidence="2">
    <location>
        <position position="1"/>
    </location>
</feature>
<dbReference type="EMBL" id="JAHRIN010069159">
    <property type="protein sequence ID" value="MEQ2215930.1"/>
    <property type="molecule type" value="Genomic_DNA"/>
</dbReference>
<sequence>VANVAQVQPDHFNHRDKDQPGYEQSLVVPRKIVVLYCVLNEPDPSSCSLVKSLSAVLLFVKAEPPMQQVLRMGHGFNSLAFKPQSSLMRLGCKCKVWPQGVITARPLGRAGGSSGTPLAPLPLSGTSYRNPETLTGC</sequence>
<comment type="caution">
    <text evidence="2">The sequence shown here is derived from an EMBL/GenBank/DDBJ whole genome shotgun (WGS) entry which is preliminary data.</text>
</comment>
<protein>
    <submittedName>
        <fullName evidence="2">Uncharacterized protein</fullName>
    </submittedName>
</protein>
<reference evidence="2 3" key="1">
    <citation type="submission" date="2021-06" db="EMBL/GenBank/DDBJ databases">
        <authorList>
            <person name="Palmer J.M."/>
        </authorList>
    </citation>
    <scope>NUCLEOTIDE SEQUENCE [LARGE SCALE GENOMIC DNA]</scope>
    <source>
        <strain evidence="2 3">XC_2019</strain>
        <tissue evidence="2">Muscle</tissue>
    </source>
</reference>
<accession>A0ABV0S6V0</accession>
<evidence type="ECO:0000313" key="3">
    <source>
        <dbReference type="Proteomes" id="UP001434883"/>
    </source>
</evidence>
<feature type="region of interest" description="Disordered" evidence="1">
    <location>
        <begin position="1"/>
        <end position="20"/>
    </location>
</feature>